<feature type="transmembrane region" description="Helical" evidence="8">
    <location>
        <begin position="169"/>
        <end position="193"/>
    </location>
</feature>
<keyword evidence="7" id="KW-0413">Isomerase</keyword>
<keyword evidence="6 8" id="KW-0472">Membrane</keyword>
<evidence type="ECO:0000256" key="5">
    <source>
        <dbReference type="ARBA" id="ARBA00022989"/>
    </source>
</evidence>
<gene>
    <name evidence="10" type="primary">crtY</name>
</gene>
<dbReference type="NCBIfam" id="TIGR03462">
    <property type="entry name" value="CarR_dom_SF"/>
    <property type="match status" value="2"/>
</dbReference>
<name>A0A7D4W3R8_9CYAN</name>
<feature type="transmembrane region" description="Helical" evidence="8">
    <location>
        <begin position="6"/>
        <end position="21"/>
    </location>
</feature>
<keyword evidence="3 8" id="KW-0812">Transmembrane</keyword>
<evidence type="ECO:0000256" key="1">
    <source>
        <dbReference type="ARBA" id="ARBA00004141"/>
    </source>
</evidence>
<evidence type="ECO:0000256" key="2">
    <source>
        <dbReference type="ARBA" id="ARBA00004829"/>
    </source>
</evidence>
<proteinExistence type="predicted"/>
<dbReference type="GO" id="GO:0016020">
    <property type="term" value="C:membrane"/>
    <property type="evidence" value="ECO:0007669"/>
    <property type="project" value="UniProtKB-SubCell"/>
</dbReference>
<feature type="transmembrane region" description="Helical" evidence="8">
    <location>
        <begin position="80"/>
        <end position="99"/>
    </location>
</feature>
<dbReference type="GO" id="GO:0016117">
    <property type="term" value="P:carotenoid biosynthetic process"/>
    <property type="evidence" value="ECO:0007669"/>
    <property type="project" value="UniProtKB-KW"/>
</dbReference>
<comment type="subcellular location">
    <subcellularLocation>
        <location evidence="1">Membrane</location>
        <topology evidence="1">Multi-pass membrane protein</topology>
    </subcellularLocation>
</comment>
<feature type="domain" description="Lycopene cyclase" evidence="9">
    <location>
        <begin position="138"/>
        <end position="224"/>
    </location>
</feature>
<evidence type="ECO:0000256" key="4">
    <source>
        <dbReference type="ARBA" id="ARBA00022746"/>
    </source>
</evidence>
<evidence type="ECO:0000259" key="9">
    <source>
        <dbReference type="Pfam" id="PF18916"/>
    </source>
</evidence>
<evidence type="ECO:0000313" key="10">
    <source>
        <dbReference type="EMBL" id="QKS89601.1"/>
    </source>
</evidence>
<protein>
    <submittedName>
        <fullName evidence="10">Lycopene beta-cyclase</fullName>
    </submittedName>
</protein>
<keyword evidence="4" id="KW-0125">Carotenoid biosynthesis</keyword>
<feature type="transmembrane region" description="Helical" evidence="8">
    <location>
        <begin position="213"/>
        <end position="233"/>
    </location>
</feature>
<dbReference type="GO" id="GO:0016872">
    <property type="term" value="F:intramolecular lyase activity"/>
    <property type="evidence" value="ECO:0007669"/>
    <property type="project" value="InterPro"/>
</dbReference>
<keyword evidence="5 8" id="KW-1133">Transmembrane helix</keyword>
<feature type="domain" description="Lycopene cyclase" evidence="9">
    <location>
        <begin position="8"/>
        <end position="92"/>
    </location>
</feature>
<comment type="pathway">
    <text evidence="2">Carotenoid biosynthesis.</text>
</comment>
<dbReference type="AlphaFoldDB" id="A0A7D4W3R8"/>
<evidence type="ECO:0000256" key="3">
    <source>
        <dbReference type="ARBA" id="ARBA00022692"/>
    </source>
</evidence>
<dbReference type="Pfam" id="PF18916">
    <property type="entry name" value="Lycopene_cyc"/>
    <property type="match status" value="2"/>
</dbReference>
<dbReference type="EMBL" id="MT438472">
    <property type="protein sequence ID" value="QKS89601.1"/>
    <property type="molecule type" value="Genomic_DNA"/>
</dbReference>
<evidence type="ECO:0000256" key="8">
    <source>
        <dbReference type="SAM" id="Phobius"/>
    </source>
</evidence>
<sequence length="255" mass="29186">MSYFTFHLIFVVPPILLLAWLQRQSFTNEGRRARLALPLIALIAFVYTTPWDNYLVWRGIWEYGISRVVGTIGYVPVEEYLFFMLQPILTGLWLYWLLARDNESLQQKSSSILRVLMLIVGGTLSVAGFLMLRSPSTLYLGLILAWAAPILSLQWVIGAATLWGMKRIWLMGVLVPTVYLWVIDRIAIANGIWQISDTYTTGLQLFGLPIEEATFFLVTNLLVVQGLILFLLLETPQQIVKLIEHIDKSRLLNDR</sequence>
<reference evidence="10" key="1">
    <citation type="journal article" date="2020" name="Life">
        <title>Carotenoid Raman Signatures Are Better Preserved in Dried Cells of the Desert Cyanobacterium Chroococcidiopsis than in Hydrated Counterparts after High-Dose Gamma Irradiation.</title>
        <authorList>
            <person name="Baque M."/>
            <person name="Napoli A."/>
            <person name="Fagliarone C."/>
            <person name="Moeller R."/>
            <person name="de Vera J.P."/>
            <person name="Billi D."/>
        </authorList>
    </citation>
    <scope>NUCLEOTIDE SEQUENCE</scope>
    <source>
        <strain evidence="10">CCMEE 029</strain>
    </source>
</reference>
<evidence type="ECO:0000256" key="6">
    <source>
        <dbReference type="ARBA" id="ARBA00023136"/>
    </source>
</evidence>
<evidence type="ECO:0000256" key="7">
    <source>
        <dbReference type="ARBA" id="ARBA00023235"/>
    </source>
</evidence>
<dbReference type="RefSeq" id="WP_250124653.1">
    <property type="nucleotide sequence ID" value="NZ_CP083761.1"/>
</dbReference>
<feature type="transmembrane region" description="Helical" evidence="8">
    <location>
        <begin position="111"/>
        <end position="132"/>
    </location>
</feature>
<feature type="transmembrane region" description="Helical" evidence="8">
    <location>
        <begin position="138"/>
        <end position="157"/>
    </location>
</feature>
<dbReference type="InterPro" id="IPR017825">
    <property type="entry name" value="Lycopene_cyclase_dom"/>
</dbReference>
<organism evidence="10">
    <name type="scientific">Chroococcidiopsis sp. CCMEE 29</name>
    <dbReference type="NCBI Taxonomy" id="155894"/>
    <lineage>
        <taxon>Bacteria</taxon>
        <taxon>Bacillati</taxon>
        <taxon>Cyanobacteriota</taxon>
        <taxon>Cyanophyceae</taxon>
        <taxon>Chroococcidiopsidales</taxon>
        <taxon>Chroococcidiopsidaceae</taxon>
        <taxon>Chroococcidiopsis</taxon>
    </lineage>
</organism>
<accession>A0A7D4W3R8</accession>
<feature type="transmembrane region" description="Helical" evidence="8">
    <location>
        <begin position="33"/>
        <end position="51"/>
    </location>
</feature>
<dbReference type="GO" id="GO:0045436">
    <property type="term" value="F:lycopene beta cyclase activity"/>
    <property type="evidence" value="ECO:0007669"/>
    <property type="project" value="UniProtKB-ARBA"/>
</dbReference>